<gene>
    <name evidence="1" type="ORF">A3K55_01580</name>
</gene>
<evidence type="ECO:0000313" key="2">
    <source>
        <dbReference type="Proteomes" id="UP000185874"/>
    </source>
</evidence>
<dbReference type="EMBL" id="MGDJ01000010">
    <property type="protein sequence ID" value="OGL53870.1"/>
    <property type="molecule type" value="Genomic_DNA"/>
</dbReference>
<sequence length="276" mass="31775">MHSPNPEVKLFEPTIYKYPVGYFDTQVRFAHHLARVNNLPFVDALTQYTAVYRRITGSNEGFKTPTNPTWFELVSAIDQNTDQATQLVWSSFIQNPKSVYREGLPSSDGRHFGSYIYKFPDNQPVDNQHLELHFADSQRGQEKSDFSRRYLVDRIADLTRLFLTVHQKMANDSSFQPQEVTLGSWMCAFPSVQESLPPNFVASAKILRPPDLSFRGDSLWGQFLTHNGGLNVPRFYEFTSKLPQAQNLDQLVDAFPMPVIFLRGPIQDFFSHYQIQ</sequence>
<name>A0A1F7SJB3_9BACT</name>
<accession>A0A1F7SJB3</accession>
<evidence type="ECO:0000313" key="1">
    <source>
        <dbReference type="EMBL" id="OGL53870.1"/>
    </source>
</evidence>
<organism evidence="1 2">
    <name type="scientific">Candidatus Shapirobacteria bacterium RBG_13_44_7</name>
    <dbReference type="NCBI Taxonomy" id="1802149"/>
    <lineage>
        <taxon>Bacteria</taxon>
        <taxon>Candidatus Shapironibacteriota</taxon>
    </lineage>
</organism>
<reference evidence="1 2" key="1">
    <citation type="journal article" date="2016" name="Nat. Commun.">
        <title>Thousands of microbial genomes shed light on interconnected biogeochemical processes in an aquifer system.</title>
        <authorList>
            <person name="Anantharaman K."/>
            <person name="Brown C.T."/>
            <person name="Hug L.A."/>
            <person name="Sharon I."/>
            <person name="Castelle C.J."/>
            <person name="Probst A.J."/>
            <person name="Thomas B.C."/>
            <person name="Singh A."/>
            <person name="Wilkins M.J."/>
            <person name="Karaoz U."/>
            <person name="Brodie E.L."/>
            <person name="Williams K.H."/>
            <person name="Hubbard S.S."/>
            <person name="Banfield J.F."/>
        </authorList>
    </citation>
    <scope>NUCLEOTIDE SEQUENCE [LARGE SCALE GENOMIC DNA]</scope>
</reference>
<dbReference type="Proteomes" id="UP000185874">
    <property type="component" value="Unassembled WGS sequence"/>
</dbReference>
<dbReference type="AlphaFoldDB" id="A0A1F7SJB3"/>
<protein>
    <submittedName>
        <fullName evidence="1">Uncharacterized protein</fullName>
    </submittedName>
</protein>
<comment type="caution">
    <text evidence="1">The sequence shown here is derived from an EMBL/GenBank/DDBJ whole genome shotgun (WGS) entry which is preliminary data.</text>
</comment>
<proteinExistence type="predicted"/>